<sequence>MSNASPFSGAMGQYRILRGQNQASEREGALGAPLYAFRAAGEFDRMTTRRDPPQLFLTPVKSISTRRSVKNILPYAPVTATSITLITIQ</sequence>
<gene>
    <name evidence="1" type="ORF">B296_00018968</name>
</gene>
<evidence type="ECO:0000313" key="1">
    <source>
        <dbReference type="EMBL" id="RRT70147.1"/>
    </source>
</evidence>
<protein>
    <submittedName>
        <fullName evidence="1">Uncharacterized protein</fullName>
    </submittedName>
</protein>
<dbReference type="EMBL" id="AMZH03004113">
    <property type="protein sequence ID" value="RRT70147.1"/>
    <property type="molecule type" value="Genomic_DNA"/>
</dbReference>
<dbReference type="Proteomes" id="UP000287651">
    <property type="component" value="Unassembled WGS sequence"/>
</dbReference>
<reference evidence="1 2" key="1">
    <citation type="journal article" date="2014" name="Agronomy (Basel)">
        <title>A Draft Genome Sequence for Ensete ventricosum, the Drought-Tolerant Tree Against Hunger.</title>
        <authorList>
            <person name="Harrison J."/>
            <person name="Moore K.A."/>
            <person name="Paszkiewicz K."/>
            <person name="Jones T."/>
            <person name="Grant M."/>
            <person name="Ambacheew D."/>
            <person name="Muzemil S."/>
            <person name="Studholme D.J."/>
        </authorList>
    </citation>
    <scope>NUCLEOTIDE SEQUENCE [LARGE SCALE GENOMIC DNA]</scope>
</reference>
<proteinExistence type="predicted"/>
<organism evidence="1 2">
    <name type="scientific">Ensete ventricosum</name>
    <name type="common">Abyssinian banana</name>
    <name type="synonym">Musa ensete</name>
    <dbReference type="NCBI Taxonomy" id="4639"/>
    <lineage>
        <taxon>Eukaryota</taxon>
        <taxon>Viridiplantae</taxon>
        <taxon>Streptophyta</taxon>
        <taxon>Embryophyta</taxon>
        <taxon>Tracheophyta</taxon>
        <taxon>Spermatophyta</taxon>
        <taxon>Magnoliopsida</taxon>
        <taxon>Liliopsida</taxon>
        <taxon>Zingiberales</taxon>
        <taxon>Musaceae</taxon>
        <taxon>Ensete</taxon>
    </lineage>
</organism>
<evidence type="ECO:0000313" key="2">
    <source>
        <dbReference type="Proteomes" id="UP000287651"/>
    </source>
</evidence>
<name>A0A427A1L5_ENSVE</name>
<dbReference type="AlphaFoldDB" id="A0A427A1L5"/>
<accession>A0A427A1L5</accession>
<comment type="caution">
    <text evidence="1">The sequence shown here is derived from an EMBL/GenBank/DDBJ whole genome shotgun (WGS) entry which is preliminary data.</text>
</comment>